<name>A0ABY4YHQ3_9MICO</name>
<feature type="transmembrane region" description="Helical" evidence="1">
    <location>
        <begin position="190"/>
        <end position="211"/>
    </location>
</feature>
<feature type="transmembrane region" description="Helical" evidence="1">
    <location>
        <begin position="46"/>
        <end position="67"/>
    </location>
</feature>
<evidence type="ECO:0008006" key="4">
    <source>
        <dbReference type="Google" id="ProtNLM"/>
    </source>
</evidence>
<evidence type="ECO:0000313" key="3">
    <source>
        <dbReference type="Proteomes" id="UP001056535"/>
    </source>
</evidence>
<dbReference type="EMBL" id="CP099490">
    <property type="protein sequence ID" value="USQ76291.1"/>
    <property type="molecule type" value="Genomic_DNA"/>
</dbReference>
<keyword evidence="1" id="KW-0812">Transmembrane</keyword>
<keyword evidence="3" id="KW-1185">Reference proteome</keyword>
<evidence type="ECO:0000313" key="2">
    <source>
        <dbReference type="EMBL" id="USQ76291.1"/>
    </source>
</evidence>
<proteinExistence type="predicted"/>
<feature type="transmembrane region" description="Helical" evidence="1">
    <location>
        <begin position="162"/>
        <end position="184"/>
    </location>
</feature>
<protein>
    <recommendedName>
        <fullName evidence="4">Intracellular septation protein A</fullName>
    </recommendedName>
</protein>
<keyword evidence="1" id="KW-0472">Membrane</keyword>
<organism evidence="2 3">
    <name type="scientific">Ornithinimicrobium cryptoxanthini</name>
    <dbReference type="NCBI Taxonomy" id="2934161"/>
    <lineage>
        <taxon>Bacteria</taxon>
        <taxon>Bacillati</taxon>
        <taxon>Actinomycetota</taxon>
        <taxon>Actinomycetes</taxon>
        <taxon>Micrococcales</taxon>
        <taxon>Ornithinimicrobiaceae</taxon>
        <taxon>Ornithinimicrobium</taxon>
    </lineage>
</organism>
<feature type="transmembrane region" description="Helical" evidence="1">
    <location>
        <begin position="18"/>
        <end position="40"/>
    </location>
</feature>
<dbReference type="NCBIfam" id="NF041646">
    <property type="entry name" value="VC0807_fam"/>
    <property type="match status" value="1"/>
</dbReference>
<keyword evidence="1" id="KW-1133">Transmembrane helix</keyword>
<dbReference type="RefSeq" id="WP_252620986.1">
    <property type="nucleotide sequence ID" value="NZ_CP099490.1"/>
</dbReference>
<feature type="transmembrane region" description="Helical" evidence="1">
    <location>
        <begin position="74"/>
        <end position="93"/>
    </location>
</feature>
<sequence length="232" mass="25319">MTGEHNDAPAGRNQPTSWLAAFVAELVLDVGLGLGTYWIARAAGWEMVHALVLGGAVAGLRAGWTALRSRTVDTFLVMVVLSFLLTVTLSWWSGDARVFLLKSAATAGLFAVVAGASLFWGRPLLFFIVRRFVAPGQAGRAEWDLLWEESSPFRWLHRRITAVWAVTYLVATAGQIVTILLVAVEVSVPVLRTASPALTVFLVAWTAWYTARAERSLDRPLLDSEITAPKTN</sequence>
<dbReference type="Proteomes" id="UP001056535">
    <property type="component" value="Chromosome"/>
</dbReference>
<feature type="transmembrane region" description="Helical" evidence="1">
    <location>
        <begin position="99"/>
        <end position="121"/>
    </location>
</feature>
<reference evidence="2" key="1">
    <citation type="submission" date="2022-06" db="EMBL/GenBank/DDBJ databases">
        <title>Ornithinimicrobium JY.X270.</title>
        <authorList>
            <person name="Huang Y."/>
        </authorList>
    </citation>
    <scope>NUCLEOTIDE SEQUENCE</scope>
    <source>
        <strain evidence="2">JY.X270</strain>
    </source>
</reference>
<gene>
    <name evidence="2" type="ORF">NF557_17160</name>
</gene>
<evidence type="ECO:0000256" key="1">
    <source>
        <dbReference type="SAM" id="Phobius"/>
    </source>
</evidence>
<accession>A0ABY4YHQ3</accession>